<dbReference type="Pfam" id="PF10410">
    <property type="entry name" value="DnaB_bind"/>
    <property type="match status" value="1"/>
</dbReference>
<name>A0ABN1JVA6_9CLOT</name>
<comment type="function">
    <text evidence="12 13">RNA polymerase that catalyzes the synthesis of short RNA molecules used as primers for DNA polymerase during DNA replication.</text>
</comment>
<evidence type="ECO:0000256" key="11">
    <source>
        <dbReference type="ARBA" id="ARBA00023163"/>
    </source>
</evidence>
<dbReference type="InterPro" id="IPR037068">
    <property type="entry name" value="DNA_primase_core_N_sf"/>
</dbReference>
<evidence type="ECO:0000256" key="6">
    <source>
        <dbReference type="ARBA" id="ARBA00022723"/>
    </source>
</evidence>
<keyword evidence="11 12" id="KW-0804">Transcription</keyword>
<dbReference type="PANTHER" id="PTHR30313">
    <property type="entry name" value="DNA PRIMASE"/>
    <property type="match status" value="1"/>
</dbReference>
<organism evidence="15 16">
    <name type="scientific">Clostridium oceanicum</name>
    <dbReference type="NCBI Taxonomy" id="1543"/>
    <lineage>
        <taxon>Bacteria</taxon>
        <taxon>Bacillati</taxon>
        <taxon>Bacillota</taxon>
        <taxon>Clostridia</taxon>
        <taxon>Eubacteriales</taxon>
        <taxon>Clostridiaceae</taxon>
        <taxon>Clostridium</taxon>
    </lineage>
</organism>
<keyword evidence="10 12" id="KW-0238">DNA-binding</keyword>
<evidence type="ECO:0000256" key="9">
    <source>
        <dbReference type="ARBA" id="ARBA00022842"/>
    </source>
</evidence>
<evidence type="ECO:0000259" key="14">
    <source>
        <dbReference type="PROSITE" id="PS50880"/>
    </source>
</evidence>
<dbReference type="InterPro" id="IPR006295">
    <property type="entry name" value="DNA_primase_DnaG"/>
</dbReference>
<dbReference type="InterPro" id="IPR030846">
    <property type="entry name" value="DnaG_bac"/>
</dbReference>
<evidence type="ECO:0000256" key="5">
    <source>
        <dbReference type="ARBA" id="ARBA00022705"/>
    </source>
</evidence>
<dbReference type="Gene3D" id="3.90.580.10">
    <property type="entry name" value="Zinc finger, CHC2-type domain"/>
    <property type="match status" value="1"/>
</dbReference>
<dbReference type="Gene3D" id="3.40.1360.10">
    <property type="match status" value="1"/>
</dbReference>
<comment type="similarity">
    <text evidence="12 13">Belongs to the DnaG primase family.</text>
</comment>
<evidence type="ECO:0000256" key="4">
    <source>
        <dbReference type="ARBA" id="ARBA00022695"/>
    </source>
</evidence>
<dbReference type="SUPFAM" id="SSF57783">
    <property type="entry name" value="Zinc beta-ribbon"/>
    <property type="match status" value="1"/>
</dbReference>
<sequence length="590" mass="68108">MISEDVIQRVKQENDIVEIISEDVKLKKSGTNYFGLCPFHNEKTPSFSVSSTKQIYKCFGCGEAGNVISYVMKKSNVTFPEAVKILAERANINVDINKDNNSKNNTKDKIYQINLEAARYFFNNLTKNKKAVNYFINRGITIKTIKKFGLGYGKDSWDGLLKYLKSKKYKENDMLGAGVIIKGKNNSFYDRFRNRVIFPVFNYRGKVIGFGGRVLDSSKPKYLNSPETEIFKKGINLYGLNYAIKGNNNDTFIIVEGYMDCIALHQFGITNVVASLGTALTKNQAKLLKRYGNRVVISYDSDAAGQMATMRGLEILKDAGLEVKILTVPDGKDPDEFVRKHGKEAYMDLVNNALPLIDYKIEMQKKGLNLKKSDEIIKYVEKVINIIKDLDPIEIDMYIKRLSQELNVDNQTLYDELNKIIRKSGKNHNKMNTLQGFGQKLYVEPTYVKAERLILKILFSNKEYFGYIQDNIKKEDLLLENHKIIYQYIIESFLGKDDIEKRKINIESKCDEIYILEEWVKVLDVNYIYNLDSIKDIIDDSIKNIKRYKFNKKKEELLNKIKKCESEGKYEESIYMSQELVKIQKILGDM</sequence>
<dbReference type="SMART" id="SM00493">
    <property type="entry name" value="TOPRIM"/>
    <property type="match status" value="1"/>
</dbReference>
<keyword evidence="7 12" id="KW-0863">Zinc-finger</keyword>
<dbReference type="Gene3D" id="1.10.860.10">
    <property type="entry name" value="DNAb Helicase, Chain A"/>
    <property type="match status" value="1"/>
</dbReference>
<accession>A0ABN1JVA6</accession>
<keyword evidence="4 12" id="KW-0548">Nucleotidyltransferase</keyword>
<gene>
    <name evidence="12 15" type="primary">dnaG</name>
    <name evidence="15" type="ORF">GCM10008906_36180</name>
</gene>
<dbReference type="PIRSF" id="PIRSF002811">
    <property type="entry name" value="DnaG"/>
    <property type="match status" value="1"/>
</dbReference>
<dbReference type="Gene3D" id="3.90.980.10">
    <property type="entry name" value="DNA primase, catalytic core, N-terminal domain"/>
    <property type="match status" value="1"/>
</dbReference>
<keyword evidence="2 12" id="KW-0639">Primosome</keyword>
<dbReference type="SMART" id="SM00400">
    <property type="entry name" value="ZnF_CHCC"/>
    <property type="match status" value="1"/>
</dbReference>
<dbReference type="CDD" id="cd03364">
    <property type="entry name" value="TOPRIM_DnaG_primases"/>
    <property type="match status" value="1"/>
</dbReference>
<evidence type="ECO:0000256" key="13">
    <source>
        <dbReference type="PIRNR" id="PIRNR002811"/>
    </source>
</evidence>
<dbReference type="InterPro" id="IPR006171">
    <property type="entry name" value="TOPRIM_dom"/>
</dbReference>
<evidence type="ECO:0000256" key="2">
    <source>
        <dbReference type="ARBA" id="ARBA00022515"/>
    </source>
</evidence>
<dbReference type="InterPro" id="IPR016136">
    <property type="entry name" value="DNA_helicase_N/primase_C"/>
</dbReference>
<dbReference type="InterPro" id="IPR034151">
    <property type="entry name" value="TOPRIM_DnaG_bac"/>
</dbReference>
<dbReference type="InterPro" id="IPR013264">
    <property type="entry name" value="DNAG_N"/>
</dbReference>
<dbReference type="PROSITE" id="PS50880">
    <property type="entry name" value="TOPRIM"/>
    <property type="match status" value="1"/>
</dbReference>
<dbReference type="InterPro" id="IPR019475">
    <property type="entry name" value="DNA_primase_DnaB-bd"/>
</dbReference>
<keyword evidence="9" id="KW-0460">Magnesium</keyword>
<keyword evidence="1 12" id="KW-0240">DNA-directed RNA polymerase</keyword>
<dbReference type="EMBL" id="BAAACG010000019">
    <property type="protein sequence ID" value="GAA0747276.1"/>
    <property type="molecule type" value="Genomic_DNA"/>
</dbReference>
<evidence type="ECO:0000256" key="10">
    <source>
        <dbReference type="ARBA" id="ARBA00023125"/>
    </source>
</evidence>
<dbReference type="Proteomes" id="UP001501510">
    <property type="component" value="Unassembled WGS sequence"/>
</dbReference>
<dbReference type="InterPro" id="IPR002694">
    <property type="entry name" value="Znf_CHC2"/>
</dbReference>
<reference evidence="15 16" key="1">
    <citation type="journal article" date="2019" name="Int. J. Syst. Evol. Microbiol.">
        <title>The Global Catalogue of Microorganisms (GCM) 10K type strain sequencing project: providing services to taxonomists for standard genome sequencing and annotation.</title>
        <authorList>
            <consortium name="The Broad Institute Genomics Platform"/>
            <consortium name="The Broad Institute Genome Sequencing Center for Infectious Disease"/>
            <person name="Wu L."/>
            <person name="Ma J."/>
        </authorList>
    </citation>
    <scope>NUCLEOTIDE SEQUENCE [LARGE SCALE GENOMIC DNA]</scope>
    <source>
        <strain evidence="15 16">JCM 1407</strain>
    </source>
</reference>
<keyword evidence="8 12" id="KW-0862">Zinc</keyword>
<feature type="zinc finger region" description="CHC2-type" evidence="12">
    <location>
        <begin position="37"/>
        <end position="61"/>
    </location>
</feature>
<keyword evidence="6 12" id="KW-0479">Metal-binding</keyword>
<evidence type="ECO:0000313" key="16">
    <source>
        <dbReference type="Proteomes" id="UP001501510"/>
    </source>
</evidence>
<comment type="domain">
    <text evidence="12">Contains an N-terminal zinc-binding domain, a central core domain that contains the primase activity, and a C-terminal DnaB-binding domain.</text>
</comment>
<dbReference type="NCBIfam" id="TIGR01391">
    <property type="entry name" value="dnaG"/>
    <property type="match status" value="1"/>
</dbReference>
<comment type="caution">
    <text evidence="15">The sequence shown here is derived from an EMBL/GenBank/DDBJ whole genome shotgun (WGS) entry which is preliminary data.</text>
</comment>
<protein>
    <recommendedName>
        <fullName evidence="12 13">DNA primase</fullName>
        <ecNumber evidence="12">2.7.7.101</ecNumber>
    </recommendedName>
</protein>
<evidence type="ECO:0000256" key="8">
    <source>
        <dbReference type="ARBA" id="ARBA00022833"/>
    </source>
</evidence>
<keyword evidence="3 12" id="KW-0808">Transferase</keyword>
<dbReference type="HAMAP" id="MF_00974">
    <property type="entry name" value="DNA_primase_DnaG"/>
    <property type="match status" value="1"/>
</dbReference>
<evidence type="ECO:0000256" key="12">
    <source>
        <dbReference type="HAMAP-Rule" id="MF_00974"/>
    </source>
</evidence>
<dbReference type="SUPFAM" id="SSF56731">
    <property type="entry name" value="DNA primase core"/>
    <property type="match status" value="1"/>
</dbReference>
<dbReference type="Pfam" id="PF01807">
    <property type="entry name" value="Zn_ribbon_DnaG"/>
    <property type="match status" value="1"/>
</dbReference>
<keyword evidence="5 12" id="KW-0235">DNA replication</keyword>
<comment type="subunit">
    <text evidence="12">Monomer. Interacts with DnaB.</text>
</comment>
<dbReference type="RefSeq" id="WP_343764035.1">
    <property type="nucleotide sequence ID" value="NZ_BAAACG010000019.1"/>
</dbReference>
<evidence type="ECO:0000256" key="3">
    <source>
        <dbReference type="ARBA" id="ARBA00022679"/>
    </source>
</evidence>
<dbReference type="EC" id="2.7.7.101" evidence="12"/>
<dbReference type="InterPro" id="IPR050219">
    <property type="entry name" value="DnaG_primase"/>
</dbReference>
<dbReference type="SUPFAM" id="SSF48024">
    <property type="entry name" value="N-terminal domain of DnaB helicase"/>
    <property type="match status" value="1"/>
</dbReference>
<dbReference type="InterPro" id="IPR036185">
    <property type="entry name" value="DNA_heli_DnaB-like_N_sf"/>
</dbReference>
<comment type="cofactor">
    <cofactor evidence="12 13">
        <name>Zn(2+)</name>
        <dbReference type="ChEBI" id="CHEBI:29105"/>
    </cofactor>
    <text evidence="12 13">Binds 1 zinc ion per monomer.</text>
</comment>
<dbReference type="Pfam" id="PF08275">
    <property type="entry name" value="DNAG_N"/>
    <property type="match status" value="1"/>
</dbReference>
<keyword evidence="16" id="KW-1185">Reference proteome</keyword>
<dbReference type="Pfam" id="PF13155">
    <property type="entry name" value="Toprim_2"/>
    <property type="match status" value="1"/>
</dbReference>
<comment type="catalytic activity">
    <reaction evidence="12">
        <text>ssDNA + n NTP = ssDNA/pppN(pN)n-1 hybrid + (n-1) diphosphate.</text>
        <dbReference type="EC" id="2.7.7.101"/>
    </reaction>
</comment>
<dbReference type="InterPro" id="IPR036977">
    <property type="entry name" value="DNA_primase_Znf_CHC2"/>
</dbReference>
<evidence type="ECO:0000256" key="7">
    <source>
        <dbReference type="ARBA" id="ARBA00022771"/>
    </source>
</evidence>
<evidence type="ECO:0000256" key="1">
    <source>
        <dbReference type="ARBA" id="ARBA00022478"/>
    </source>
</evidence>
<proteinExistence type="inferred from homology"/>
<feature type="domain" description="Toprim" evidence="14">
    <location>
        <begin position="250"/>
        <end position="331"/>
    </location>
</feature>
<dbReference type="PANTHER" id="PTHR30313:SF2">
    <property type="entry name" value="DNA PRIMASE"/>
    <property type="match status" value="1"/>
</dbReference>
<evidence type="ECO:0000313" key="15">
    <source>
        <dbReference type="EMBL" id="GAA0747276.1"/>
    </source>
</evidence>